<feature type="repeat" description="NHL" evidence="2">
    <location>
        <begin position="781"/>
        <end position="811"/>
    </location>
</feature>
<dbReference type="SUPFAM" id="SSF49313">
    <property type="entry name" value="Cadherin-like"/>
    <property type="match status" value="1"/>
</dbReference>
<dbReference type="PANTHER" id="PTHR13833:SF71">
    <property type="entry name" value="NHL DOMAIN-CONTAINING PROTEIN"/>
    <property type="match status" value="1"/>
</dbReference>
<dbReference type="Pfam" id="PF05345">
    <property type="entry name" value="He_PIG"/>
    <property type="match status" value="1"/>
</dbReference>
<accession>A0AA48GKX5</accession>
<dbReference type="PANTHER" id="PTHR13833">
    <property type="match status" value="1"/>
</dbReference>
<dbReference type="InterPro" id="IPR015919">
    <property type="entry name" value="Cadherin-like_sf"/>
</dbReference>
<dbReference type="PROSITE" id="PS51125">
    <property type="entry name" value="NHL"/>
    <property type="match status" value="1"/>
</dbReference>
<protein>
    <recommendedName>
        <fullName evidence="5">NHL repeat-containing protein</fullName>
    </recommendedName>
</protein>
<dbReference type="EMBL" id="AP027080">
    <property type="protein sequence ID" value="BDU71335.1"/>
    <property type="molecule type" value="Genomic_DNA"/>
</dbReference>
<gene>
    <name evidence="3" type="ORF">METEAL_05090</name>
</gene>
<evidence type="ECO:0000313" key="3">
    <source>
        <dbReference type="EMBL" id="BDU71335.1"/>
    </source>
</evidence>
<dbReference type="GO" id="GO:0016020">
    <property type="term" value="C:membrane"/>
    <property type="evidence" value="ECO:0007669"/>
    <property type="project" value="InterPro"/>
</dbReference>
<name>A0AA48GKX5_9BACT</name>
<dbReference type="InterPro" id="IPR011042">
    <property type="entry name" value="6-blade_b-propeller_TolB-like"/>
</dbReference>
<evidence type="ECO:0000256" key="1">
    <source>
        <dbReference type="ARBA" id="ARBA00022737"/>
    </source>
</evidence>
<organism evidence="3 4">
    <name type="scientific">Mesoterricola silvestris</name>
    <dbReference type="NCBI Taxonomy" id="2927979"/>
    <lineage>
        <taxon>Bacteria</taxon>
        <taxon>Pseudomonadati</taxon>
        <taxon>Acidobacteriota</taxon>
        <taxon>Holophagae</taxon>
        <taxon>Holophagales</taxon>
        <taxon>Holophagaceae</taxon>
        <taxon>Mesoterricola</taxon>
    </lineage>
</organism>
<dbReference type="AlphaFoldDB" id="A0AA48GKX5"/>
<evidence type="ECO:0000313" key="4">
    <source>
        <dbReference type="Proteomes" id="UP001238179"/>
    </source>
</evidence>
<dbReference type="RefSeq" id="WP_316414224.1">
    <property type="nucleotide sequence ID" value="NZ_AP027080.1"/>
</dbReference>
<evidence type="ECO:0000256" key="2">
    <source>
        <dbReference type="PROSITE-ProRule" id="PRU00504"/>
    </source>
</evidence>
<proteinExistence type="predicted"/>
<dbReference type="SUPFAM" id="SSF63825">
    <property type="entry name" value="YWTD domain"/>
    <property type="match status" value="1"/>
</dbReference>
<dbReference type="InterPro" id="IPR001258">
    <property type="entry name" value="NHL_repeat"/>
</dbReference>
<dbReference type="KEGG" id="msil:METEAL_05090"/>
<reference evidence="4" key="1">
    <citation type="journal article" date="2023" name="Int. J. Syst. Evol. Microbiol.">
        <title>Mesoterricola silvestris gen. nov., sp. nov., Mesoterricola sediminis sp. nov., Geothrix oryzae sp. nov., Geothrix edaphica sp. nov., Geothrix rubra sp. nov., and Geothrix limicola sp. nov., six novel members of Acidobacteriota isolated from soils.</title>
        <authorList>
            <person name="Itoh H."/>
            <person name="Sugisawa Y."/>
            <person name="Mise K."/>
            <person name="Xu Z."/>
            <person name="Kuniyasu M."/>
            <person name="Ushijima N."/>
            <person name="Kawano K."/>
            <person name="Kobayashi E."/>
            <person name="Shiratori Y."/>
            <person name="Masuda Y."/>
            <person name="Senoo K."/>
        </authorList>
    </citation>
    <scope>NUCLEOTIDE SEQUENCE [LARGE SCALE GENOMIC DNA]</scope>
    <source>
        <strain evidence="4">W79</strain>
    </source>
</reference>
<sequence>MFTRLTPRGTGKALAYVGTGISLGLVSMQLGCTNSNKAFETPSPNISSFLICQPKQGTWDSTATRTVNIAKGGTVLIRANFATTGGTALITPGNLTPTTNGIITLNGITSTTVYTLTVTSAKGEVSTSTVTATVLPAPSNLTYAVPDATYYKDVFVGTNAVSVTGGGTYTYSVTPALPAGMTLDATSGAISGAPQAMSSATAYTVTAVDSVGQSTTGTVSIKVLATPVTFTESVRAVVKGDSATLTWDATSVAGLFKGATLTANPADATLPATIDLAGSITVTPTATTTYTLSLTPAAGGAPVTRTLGLTVGSGPFSFVDFKASPAVTEFDGSSVLTWDYLNTPDTLTLDGADVLSLTSKTVSPIRRQTYTLTGGNALNTTNATITTAVAAKGFDLLAGSTAGPGYLDGTGATARFGLNSAAISGTTAASMNLSVDPSDNIYVADSLLANVRMISPTGVVTTLAGKAGVPWINTTISGDGSGNGTAARFKNPAHVLYVDANTLYVTDYYTNSVRKLAKQGDGSWTVSTFAGTVGTYGDSSKQLLDDPLCSVLYNGKLYIASAYDSSIRIFDPAAAAGSQFTVLAGGNGAASYGLKDATGSLALFRTLSSMAIDPANGTLYVADRENHAIRQVTQAGVVTTIAGAYPTATAGNVDGSGLNARFARPAGIVRASNGTLFVADNNNHTIRKMVYNAGTSAWDVTTIAGTGVAGYKEGAGTQAAFNGPEGITLDSAGNLYVADAVNALIRKLTPSADATPVYTTSPFAGSRDSGTTDETIATARFYNPNGVAVDANNTIYIADEANDVVRKITPDGTVSTIGTGYTFTDPYCLTVDGNQNVYVLDRLATTIKVVKIDTAGVATPITLGYTFTANTPRGIAVTSDGASLFIAHATAIRKFTVATGAQAPANIASQGSVNGLAVDGTSVYWTDFSLHSVKKASQDFSTTPTVTVVAGGNTSSTSGFVDGSCVPSTGTARFFNPVNLAILKDPVTGSAKYIYVVDQSNHAIRKIDVGASLVSTVVGATETVTNFNGSTSLVPAHLNTTRGTLGTAGTSGLYFPKGLGITPAGDLIVTSGDSVMQITAPEGQ</sequence>
<dbReference type="Proteomes" id="UP001238179">
    <property type="component" value="Chromosome"/>
</dbReference>
<dbReference type="GO" id="GO:0005509">
    <property type="term" value="F:calcium ion binding"/>
    <property type="evidence" value="ECO:0007669"/>
    <property type="project" value="InterPro"/>
</dbReference>
<dbReference type="SUPFAM" id="SSF101898">
    <property type="entry name" value="NHL repeat"/>
    <property type="match status" value="1"/>
</dbReference>
<keyword evidence="1" id="KW-0677">Repeat</keyword>
<keyword evidence="4" id="KW-1185">Reference proteome</keyword>
<dbReference type="Gene3D" id="2.120.10.30">
    <property type="entry name" value="TolB, C-terminal domain"/>
    <property type="match status" value="5"/>
</dbReference>
<evidence type="ECO:0008006" key="5">
    <source>
        <dbReference type="Google" id="ProtNLM"/>
    </source>
</evidence>
<dbReference type="InterPro" id="IPR013783">
    <property type="entry name" value="Ig-like_fold"/>
</dbReference>
<dbReference type="Gene3D" id="2.60.40.10">
    <property type="entry name" value="Immunoglobulins"/>
    <property type="match status" value="1"/>
</dbReference>
<dbReference type="Pfam" id="PF01436">
    <property type="entry name" value="NHL"/>
    <property type="match status" value="2"/>
</dbReference>